<organism evidence="2">
    <name type="scientific">uncultured Campylobacterales bacterium</name>
    <dbReference type="NCBI Taxonomy" id="352960"/>
    <lineage>
        <taxon>Bacteria</taxon>
        <taxon>Pseudomonadati</taxon>
        <taxon>Campylobacterota</taxon>
        <taxon>Epsilonproteobacteria</taxon>
        <taxon>Campylobacterales</taxon>
        <taxon>environmental samples</taxon>
    </lineage>
</organism>
<evidence type="ECO:0000313" key="2">
    <source>
        <dbReference type="EMBL" id="CAA6802049.1"/>
    </source>
</evidence>
<sequence length="276" mass="32002">MQNENLVVYSDGELELTMSLDKDTVWLTTTNIASIFNVHRPAIVKHINNIYKTKELDKNLTCSILEQVTKDGKKRKVNFYNLDIIISVGYRVNSVKATKFRRWATTVLHKYITNNYVINNEKLTQQRILSLEDDVKLIKSHIKENTLEIKQGVFYNGQIFEAYKFASDIIKSANKSIVLIDNYIDDSTLILLSKNKKAKIHIYTKSISKQLKLDLKKYSLQYPNKIEVKTSNKFHDRFLLIDDNSLYHIGASLKDLGNKVFAFSKMNVEMISRLLI</sequence>
<accession>A0A6S6SBQ2</accession>
<feature type="domain" description="Bro-N" evidence="1">
    <location>
        <begin position="1"/>
        <end position="115"/>
    </location>
</feature>
<reference evidence="2" key="1">
    <citation type="submission" date="2020-01" db="EMBL/GenBank/DDBJ databases">
        <authorList>
            <person name="Meier V. D."/>
            <person name="Meier V D."/>
        </authorList>
    </citation>
    <scope>NUCLEOTIDE SEQUENCE</scope>
    <source>
        <strain evidence="2">HLG_WM_MAG_12</strain>
    </source>
</reference>
<protein>
    <submittedName>
        <fullName evidence="2">DNA-binding protein in cluster with Type I restriction-modification system</fullName>
    </submittedName>
</protein>
<dbReference type="PANTHER" id="PTHR35810:SF1">
    <property type="entry name" value="CYTOPLASMIC PROTEIN"/>
    <property type="match status" value="1"/>
</dbReference>
<dbReference type="InterPro" id="IPR011204">
    <property type="entry name" value="Virulence_RhuM-like"/>
</dbReference>
<dbReference type="InterPro" id="IPR003497">
    <property type="entry name" value="BRO_N_domain"/>
</dbReference>
<keyword evidence="2" id="KW-0238">DNA-binding</keyword>
<dbReference type="Pfam" id="PF13310">
    <property type="entry name" value="Virulence_RhuM"/>
    <property type="match status" value="1"/>
</dbReference>
<proteinExistence type="predicted"/>
<name>A0A6S6SBQ2_9BACT</name>
<dbReference type="EMBL" id="CACVAW010000009">
    <property type="protein sequence ID" value="CAA6802049.1"/>
    <property type="molecule type" value="Genomic_DNA"/>
</dbReference>
<dbReference type="GO" id="GO:0003677">
    <property type="term" value="F:DNA binding"/>
    <property type="evidence" value="ECO:0007669"/>
    <property type="project" value="UniProtKB-KW"/>
</dbReference>
<gene>
    <name evidence="2" type="ORF">HELGO_WM11552</name>
</gene>
<evidence type="ECO:0000259" key="1">
    <source>
        <dbReference type="PROSITE" id="PS51750"/>
    </source>
</evidence>
<dbReference type="AlphaFoldDB" id="A0A6S6SBQ2"/>
<dbReference type="PROSITE" id="PS51750">
    <property type="entry name" value="BRO_N"/>
    <property type="match status" value="1"/>
</dbReference>
<dbReference type="PANTHER" id="PTHR35810">
    <property type="entry name" value="CYTOPLASMIC PROTEIN-RELATED"/>
    <property type="match status" value="1"/>
</dbReference>